<dbReference type="SUPFAM" id="SSF51230">
    <property type="entry name" value="Single hybrid motif"/>
    <property type="match status" value="1"/>
</dbReference>
<evidence type="ECO:0000313" key="10">
    <source>
        <dbReference type="EMBL" id="GFH59521.1"/>
    </source>
</evidence>
<dbReference type="GO" id="GO:0031405">
    <property type="term" value="F:lipoic acid binding"/>
    <property type="evidence" value="ECO:0007669"/>
    <property type="project" value="TreeGrafter"/>
</dbReference>
<evidence type="ECO:0000256" key="6">
    <source>
        <dbReference type="ARBA" id="ARBA00038880"/>
    </source>
</evidence>
<dbReference type="AlphaFoldDB" id="A0AAD3HDR9"/>
<dbReference type="Proteomes" id="UP001054902">
    <property type="component" value="Unassembled WGS sequence"/>
</dbReference>
<evidence type="ECO:0000313" key="11">
    <source>
        <dbReference type="Proteomes" id="UP001054902"/>
    </source>
</evidence>
<comment type="cofactor">
    <cofactor evidence="1">
        <name>(R)-lipoate</name>
        <dbReference type="ChEBI" id="CHEBI:83088"/>
    </cofactor>
</comment>
<dbReference type="InterPro" id="IPR000089">
    <property type="entry name" value="Biotin_lipoyl"/>
</dbReference>
<evidence type="ECO:0000256" key="5">
    <source>
        <dbReference type="ARBA" id="ARBA00023315"/>
    </source>
</evidence>
<keyword evidence="3" id="KW-0450">Lipoyl</keyword>
<keyword evidence="5" id="KW-0012">Acyltransferase</keyword>
<accession>A0AAD3HDR9</accession>
<reference evidence="10 11" key="1">
    <citation type="journal article" date="2021" name="Sci. Rep.">
        <title>The genome of the diatom Chaetoceros tenuissimus carries an ancient integrated fragment of an extant virus.</title>
        <authorList>
            <person name="Hongo Y."/>
            <person name="Kimura K."/>
            <person name="Takaki Y."/>
            <person name="Yoshida Y."/>
            <person name="Baba S."/>
            <person name="Kobayashi G."/>
            <person name="Nagasaki K."/>
            <person name="Hano T."/>
            <person name="Tomaru Y."/>
        </authorList>
    </citation>
    <scope>NUCLEOTIDE SEQUENCE [LARGE SCALE GENOMIC DNA]</scope>
    <source>
        <strain evidence="10 11">NIES-3715</strain>
    </source>
</reference>
<dbReference type="InterPro" id="IPR003016">
    <property type="entry name" value="2-oxoA_DH_lipoyl-BS"/>
</dbReference>
<evidence type="ECO:0000256" key="2">
    <source>
        <dbReference type="ARBA" id="ARBA00022679"/>
    </source>
</evidence>
<feature type="domain" description="Lipoyl-binding" evidence="9">
    <location>
        <begin position="42"/>
        <end position="117"/>
    </location>
</feature>
<dbReference type="EC" id="2.3.1.168" evidence="6"/>
<dbReference type="PROSITE" id="PS50968">
    <property type="entry name" value="BIOTINYL_LIPOYL"/>
    <property type="match status" value="1"/>
</dbReference>
<evidence type="ECO:0000256" key="3">
    <source>
        <dbReference type="ARBA" id="ARBA00022823"/>
    </source>
</evidence>
<dbReference type="Pfam" id="PF00364">
    <property type="entry name" value="Biotin_lipoyl"/>
    <property type="match status" value="1"/>
</dbReference>
<protein>
    <recommendedName>
        <fullName evidence="7">Lipoamide acyltransferase component of branched-chain alpha-keto acid dehydrogenase complex, mitochondrial</fullName>
        <ecNumber evidence="6">2.3.1.168</ecNumber>
    </recommendedName>
    <alternativeName>
        <fullName evidence="8">Branched-chain alpha-keto acid dehydrogenase complex component E2</fullName>
    </alternativeName>
</protein>
<dbReference type="GO" id="GO:0005737">
    <property type="term" value="C:cytoplasm"/>
    <property type="evidence" value="ECO:0007669"/>
    <property type="project" value="TreeGrafter"/>
</dbReference>
<dbReference type="GO" id="GO:0016407">
    <property type="term" value="F:acetyltransferase activity"/>
    <property type="evidence" value="ECO:0007669"/>
    <property type="project" value="TreeGrafter"/>
</dbReference>
<dbReference type="PROSITE" id="PS00189">
    <property type="entry name" value="LIPOYL"/>
    <property type="match status" value="1"/>
</dbReference>
<dbReference type="PANTHER" id="PTHR43178">
    <property type="entry name" value="DIHYDROLIPOAMIDE ACETYLTRANSFERASE COMPONENT OF PYRUVATE DEHYDROGENASE COMPLEX"/>
    <property type="match status" value="1"/>
</dbReference>
<organism evidence="10 11">
    <name type="scientific">Chaetoceros tenuissimus</name>
    <dbReference type="NCBI Taxonomy" id="426638"/>
    <lineage>
        <taxon>Eukaryota</taxon>
        <taxon>Sar</taxon>
        <taxon>Stramenopiles</taxon>
        <taxon>Ochrophyta</taxon>
        <taxon>Bacillariophyta</taxon>
        <taxon>Coscinodiscophyceae</taxon>
        <taxon>Chaetocerotophycidae</taxon>
        <taxon>Chaetocerotales</taxon>
        <taxon>Chaetocerotaceae</taxon>
        <taxon>Chaetoceros</taxon>
    </lineage>
</organism>
<evidence type="ECO:0000256" key="4">
    <source>
        <dbReference type="ARBA" id="ARBA00022946"/>
    </source>
</evidence>
<keyword evidence="2" id="KW-0808">Transferase</keyword>
<proteinExistence type="predicted"/>
<gene>
    <name evidence="10" type="ORF">CTEN210_15997</name>
</gene>
<sequence length="247" mass="26879">MNSIVRAIPKLRQTILSNKQHFKRTLPSFSSFCNATQVLAAKQTIQLPTLGDSITEGTIVEWTVEIGQSVKTDQVIALIETDKVTIDIKAQTDGVIVQQFANVDDEIEVGADLYAIDNDADVTFTIGAEDLDATAVHVDDGLNEDKAVAANEQIGSEIQVKKSRIPSIQFLGKEGWKQKLSTQGDSREIFASDLSTLNGAITLQDGDGVLPTSYGRAAFSEREMQDLLLGGAEEAPYDLYQQPVKYA</sequence>
<name>A0AAD3HDR9_9STRA</name>
<dbReference type="CDD" id="cd06849">
    <property type="entry name" value="lipoyl_domain"/>
    <property type="match status" value="1"/>
</dbReference>
<keyword evidence="11" id="KW-1185">Reference proteome</keyword>
<dbReference type="InterPro" id="IPR050743">
    <property type="entry name" value="2-oxoacid_DH_E2_comp"/>
</dbReference>
<dbReference type="InterPro" id="IPR011053">
    <property type="entry name" value="Single_hybrid_motif"/>
</dbReference>
<evidence type="ECO:0000259" key="9">
    <source>
        <dbReference type="PROSITE" id="PS50968"/>
    </source>
</evidence>
<dbReference type="EMBL" id="BLLK01000068">
    <property type="protein sequence ID" value="GFH59521.1"/>
    <property type="molecule type" value="Genomic_DNA"/>
</dbReference>
<dbReference type="PANTHER" id="PTHR43178:SF5">
    <property type="entry name" value="LIPOAMIDE ACYLTRANSFERASE COMPONENT OF BRANCHED-CHAIN ALPHA-KETO ACID DEHYDROGENASE COMPLEX, MITOCHONDRIAL"/>
    <property type="match status" value="1"/>
</dbReference>
<dbReference type="GO" id="GO:0043754">
    <property type="term" value="F:dihydrolipoamide branched chain acyltransferase activity"/>
    <property type="evidence" value="ECO:0007669"/>
    <property type="project" value="UniProtKB-EC"/>
</dbReference>
<evidence type="ECO:0000256" key="1">
    <source>
        <dbReference type="ARBA" id="ARBA00001938"/>
    </source>
</evidence>
<comment type="caution">
    <text evidence="10">The sequence shown here is derived from an EMBL/GenBank/DDBJ whole genome shotgun (WGS) entry which is preliminary data.</text>
</comment>
<evidence type="ECO:0000256" key="8">
    <source>
        <dbReference type="ARBA" id="ARBA00042008"/>
    </source>
</evidence>
<dbReference type="Gene3D" id="2.40.50.100">
    <property type="match status" value="1"/>
</dbReference>
<keyword evidence="4" id="KW-0809">Transit peptide</keyword>
<evidence type="ECO:0000256" key="7">
    <source>
        <dbReference type="ARBA" id="ARBA00039275"/>
    </source>
</evidence>